<organism evidence="1 2">
    <name type="scientific">Saguinus oedipus</name>
    <name type="common">Cotton-top tamarin</name>
    <name type="synonym">Oedipomidas oedipus</name>
    <dbReference type="NCBI Taxonomy" id="9490"/>
    <lineage>
        <taxon>Eukaryota</taxon>
        <taxon>Metazoa</taxon>
        <taxon>Chordata</taxon>
        <taxon>Craniata</taxon>
        <taxon>Vertebrata</taxon>
        <taxon>Euteleostomi</taxon>
        <taxon>Mammalia</taxon>
        <taxon>Eutheria</taxon>
        <taxon>Euarchontoglires</taxon>
        <taxon>Primates</taxon>
        <taxon>Haplorrhini</taxon>
        <taxon>Platyrrhini</taxon>
        <taxon>Cebidae</taxon>
        <taxon>Callitrichinae</taxon>
        <taxon>Saguinus</taxon>
    </lineage>
</organism>
<proteinExistence type="predicted"/>
<dbReference type="EMBL" id="JASSZA010000001">
    <property type="protein sequence ID" value="KAK2119052.1"/>
    <property type="molecule type" value="Genomic_DNA"/>
</dbReference>
<sequence length="176" mass="19174">MQAVRPQPALSGQSEEDSLDAKVLESPIFSKVWEDNSPGNADPEMVVFVRPGRASEKGASQCSGRGRDSNNAHPRVRLLQGFVSLTPYSWSSRGSAVSRSGYESACKDFVPNDLEVQVPGRVFLVTGGNSSIGKATALEIAKRDGFTEFHQVAQFTWFVEIKPEQKMPGVRSSGER</sequence>
<dbReference type="SUPFAM" id="SSF51735">
    <property type="entry name" value="NAD(P)-binding Rossmann-fold domains"/>
    <property type="match status" value="1"/>
</dbReference>
<name>A0ABQ9WBS7_SAGOE</name>
<reference evidence="1 2" key="1">
    <citation type="submission" date="2023-05" db="EMBL/GenBank/DDBJ databases">
        <title>B98-5 Cell Line De Novo Hybrid Assembly: An Optical Mapping Approach.</title>
        <authorList>
            <person name="Kananen K."/>
            <person name="Auerbach J.A."/>
            <person name="Kautto E."/>
            <person name="Blachly J.S."/>
        </authorList>
    </citation>
    <scope>NUCLEOTIDE SEQUENCE [LARGE SCALE GENOMIC DNA]</scope>
    <source>
        <strain evidence="1">B95-8</strain>
        <tissue evidence="1">Cell line</tissue>
    </source>
</reference>
<dbReference type="InterPro" id="IPR052992">
    <property type="entry name" value="SDR_member_12"/>
</dbReference>
<evidence type="ECO:0000313" key="2">
    <source>
        <dbReference type="Proteomes" id="UP001266305"/>
    </source>
</evidence>
<accession>A0ABQ9WBS7</accession>
<dbReference type="PANTHER" id="PTHR44656">
    <property type="entry name" value="DEHYDROGENASE/REDUCTASE SDR FAMILY MEMBER 12"/>
    <property type="match status" value="1"/>
</dbReference>
<dbReference type="PANTHER" id="PTHR44656:SF7">
    <property type="entry name" value="DEHYDROGENASE_REDUCTASE SDR FAMILY MEMBER 12"/>
    <property type="match status" value="1"/>
</dbReference>
<keyword evidence="2" id="KW-1185">Reference proteome</keyword>
<comment type="caution">
    <text evidence="1">The sequence shown here is derived from an EMBL/GenBank/DDBJ whole genome shotgun (WGS) entry which is preliminary data.</text>
</comment>
<dbReference type="InterPro" id="IPR036291">
    <property type="entry name" value="NAD(P)-bd_dom_sf"/>
</dbReference>
<dbReference type="Proteomes" id="UP001266305">
    <property type="component" value="Unassembled WGS sequence"/>
</dbReference>
<gene>
    <name evidence="1" type="ORF">P7K49_000438</name>
</gene>
<evidence type="ECO:0000313" key="1">
    <source>
        <dbReference type="EMBL" id="KAK2119052.1"/>
    </source>
</evidence>
<protein>
    <submittedName>
        <fullName evidence="1">Uncharacterized protein</fullName>
    </submittedName>
</protein>